<dbReference type="Pfam" id="PF11712">
    <property type="entry name" value="Vma12"/>
    <property type="match status" value="1"/>
</dbReference>
<accession>A0A8J4Y1T7</accession>
<keyword evidence="5 6" id="KW-0472">Membrane</keyword>
<dbReference type="GO" id="GO:0005789">
    <property type="term" value="C:endoplasmic reticulum membrane"/>
    <property type="evidence" value="ECO:0007669"/>
    <property type="project" value="UniProtKB-SubCell"/>
</dbReference>
<evidence type="ECO:0000256" key="4">
    <source>
        <dbReference type="ARBA" id="ARBA00022989"/>
    </source>
</evidence>
<proteinExistence type="predicted"/>
<dbReference type="AlphaFoldDB" id="A0A8J4Y1T7"/>
<dbReference type="GO" id="GO:0070072">
    <property type="term" value="P:vacuolar proton-transporting V-type ATPase complex assembly"/>
    <property type="evidence" value="ECO:0007669"/>
    <property type="project" value="InterPro"/>
</dbReference>
<evidence type="ECO:0000256" key="1">
    <source>
        <dbReference type="ARBA" id="ARBA00004477"/>
    </source>
</evidence>
<keyword evidence="8" id="KW-1185">Reference proteome</keyword>
<comment type="caution">
    <text evidence="7">The sequence shown here is derived from an EMBL/GenBank/DDBJ whole genome shotgun (WGS) entry which is preliminary data.</text>
</comment>
<organism evidence="7 8">
    <name type="scientific">Chionoecetes opilio</name>
    <name type="common">Atlantic snow crab</name>
    <name type="synonym">Cancer opilio</name>
    <dbReference type="NCBI Taxonomy" id="41210"/>
    <lineage>
        <taxon>Eukaryota</taxon>
        <taxon>Metazoa</taxon>
        <taxon>Ecdysozoa</taxon>
        <taxon>Arthropoda</taxon>
        <taxon>Crustacea</taxon>
        <taxon>Multicrustacea</taxon>
        <taxon>Malacostraca</taxon>
        <taxon>Eumalacostraca</taxon>
        <taxon>Eucarida</taxon>
        <taxon>Decapoda</taxon>
        <taxon>Pleocyemata</taxon>
        <taxon>Brachyura</taxon>
        <taxon>Eubrachyura</taxon>
        <taxon>Majoidea</taxon>
        <taxon>Majidae</taxon>
        <taxon>Chionoecetes</taxon>
    </lineage>
</organism>
<keyword evidence="4 6" id="KW-1133">Transmembrane helix</keyword>
<dbReference type="OrthoDB" id="19981at2759"/>
<protein>
    <submittedName>
        <fullName evidence="7">Transmembrane protein 199</fullName>
    </submittedName>
</protein>
<name>A0A8J4Y1T7_CHIOP</name>
<evidence type="ECO:0000256" key="2">
    <source>
        <dbReference type="ARBA" id="ARBA00022692"/>
    </source>
</evidence>
<feature type="transmembrane region" description="Helical" evidence="6">
    <location>
        <begin position="144"/>
        <end position="165"/>
    </location>
</feature>
<dbReference type="PANTHER" id="PTHR31394:SF1">
    <property type="entry name" value="TRANSMEMBRANE PROTEIN 199"/>
    <property type="match status" value="1"/>
</dbReference>
<evidence type="ECO:0000313" key="7">
    <source>
        <dbReference type="EMBL" id="KAG0716046.1"/>
    </source>
</evidence>
<keyword evidence="2 6" id="KW-0812">Transmembrane</keyword>
<gene>
    <name evidence="7" type="primary">TMEM199</name>
    <name evidence="7" type="ORF">GWK47_010505</name>
</gene>
<dbReference type="InterPro" id="IPR021013">
    <property type="entry name" value="ATPase_Vma12"/>
</dbReference>
<dbReference type="Proteomes" id="UP000770661">
    <property type="component" value="Unassembled WGS sequence"/>
</dbReference>
<comment type="subcellular location">
    <subcellularLocation>
        <location evidence="1">Endoplasmic reticulum membrane</location>
        <topology evidence="1">Multi-pass membrane protein</topology>
    </subcellularLocation>
</comment>
<dbReference type="EMBL" id="JACEEZ010019119">
    <property type="protein sequence ID" value="KAG0716046.1"/>
    <property type="molecule type" value="Genomic_DNA"/>
</dbReference>
<dbReference type="PANTHER" id="PTHR31394">
    <property type="entry name" value="TRANSMEMBRANE PROTEIN 199"/>
    <property type="match status" value="1"/>
</dbReference>
<feature type="transmembrane region" description="Helical" evidence="6">
    <location>
        <begin position="171"/>
        <end position="192"/>
    </location>
</feature>
<evidence type="ECO:0000313" key="8">
    <source>
        <dbReference type="Proteomes" id="UP000770661"/>
    </source>
</evidence>
<evidence type="ECO:0000256" key="5">
    <source>
        <dbReference type="ARBA" id="ARBA00023136"/>
    </source>
</evidence>
<reference evidence="7" key="1">
    <citation type="submission" date="2020-07" db="EMBL/GenBank/DDBJ databases">
        <title>The High-quality genome of the commercially important snow crab, Chionoecetes opilio.</title>
        <authorList>
            <person name="Jeong J.-H."/>
            <person name="Ryu S."/>
        </authorList>
    </citation>
    <scope>NUCLEOTIDE SEQUENCE</scope>
    <source>
        <strain evidence="7">MADBK_172401_WGS</strain>
        <tissue evidence="7">Digestive gland</tissue>
    </source>
</reference>
<sequence>MTAMDDHISIIPSARFKQILFELKENEDTPRSIKEKLVSEEDSDKEIRLTTAEVEWCHTKIRECSKSERIHELLSESQIILPNYKPPARDPQLEARVQRLRFEQENREYRNMTRSIDATYQRENLGLGEIGKDMRTINQHIVSGMQYLLSVVGTFFAIFIAVGMATSDYGIRALAASISAVIVGLAELFFIIRDDIRNENKIKKDD</sequence>
<keyword evidence="3" id="KW-0256">Endoplasmic reticulum</keyword>
<evidence type="ECO:0000256" key="3">
    <source>
        <dbReference type="ARBA" id="ARBA00022824"/>
    </source>
</evidence>
<evidence type="ECO:0000256" key="6">
    <source>
        <dbReference type="SAM" id="Phobius"/>
    </source>
</evidence>